<reference evidence="2" key="1">
    <citation type="submission" date="2014-03" db="EMBL/GenBank/DDBJ databases">
        <authorList>
            <person name="Aksoy S."/>
            <person name="Warren W."/>
            <person name="Wilson R.K."/>
        </authorList>
    </citation>
    <scope>NUCLEOTIDE SEQUENCE [LARGE SCALE GENOMIC DNA]</scope>
    <source>
        <strain evidence="2">IAEA</strain>
    </source>
</reference>
<evidence type="ECO:0000313" key="2">
    <source>
        <dbReference type="Proteomes" id="UP000091820"/>
    </source>
</evidence>
<evidence type="ECO:0000313" key="1">
    <source>
        <dbReference type="EnsemblMetazoa" id="GBRI038180-PA"/>
    </source>
</evidence>
<dbReference type="VEuPathDB" id="VectorBase:GBRI038180"/>
<accession>A0A1A9WZ85</accession>
<protein>
    <submittedName>
        <fullName evidence="1">Uncharacterized protein</fullName>
    </submittedName>
</protein>
<dbReference type="EnsemblMetazoa" id="GBRI038180-RA">
    <property type="protein sequence ID" value="GBRI038180-PA"/>
    <property type="gene ID" value="GBRI038180"/>
</dbReference>
<keyword evidence="2" id="KW-1185">Reference proteome</keyword>
<name>A0A1A9WZ85_9MUSC</name>
<proteinExistence type="predicted"/>
<dbReference type="STRING" id="37001.A0A1A9WZ85"/>
<reference evidence="1" key="2">
    <citation type="submission" date="2020-05" db="UniProtKB">
        <authorList>
            <consortium name="EnsemblMetazoa"/>
        </authorList>
    </citation>
    <scope>IDENTIFICATION</scope>
    <source>
        <strain evidence="1">IAEA</strain>
    </source>
</reference>
<organism evidence="1 2">
    <name type="scientific">Glossina brevipalpis</name>
    <dbReference type="NCBI Taxonomy" id="37001"/>
    <lineage>
        <taxon>Eukaryota</taxon>
        <taxon>Metazoa</taxon>
        <taxon>Ecdysozoa</taxon>
        <taxon>Arthropoda</taxon>
        <taxon>Hexapoda</taxon>
        <taxon>Insecta</taxon>
        <taxon>Pterygota</taxon>
        <taxon>Neoptera</taxon>
        <taxon>Endopterygota</taxon>
        <taxon>Diptera</taxon>
        <taxon>Brachycera</taxon>
        <taxon>Muscomorpha</taxon>
        <taxon>Hippoboscoidea</taxon>
        <taxon>Glossinidae</taxon>
        <taxon>Glossina</taxon>
    </lineage>
</organism>
<sequence>MLSNILKTNRILLCIYLVKPETPPIRQIDILTMLIRALAYSKQYNEAARVLKELIIKNPNWSSMGLLEKSLVQGIANECNLDFDMIWNPMRKTQISDVHSDEENEEIQEVVR</sequence>
<dbReference type="Proteomes" id="UP000091820">
    <property type="component" value="Unassembled WGS sequence"/>
</dbReference>
<dbReference type="AlphaFoldDB" id="A0A1A9WZ85"/>